<name>A0A811UH34_CERCA</name>
<dbReference type="EMBL" id="CAJHJT010000012">
    <property type="protein sequence ID" value="CAD6998144.1"/>
    <property type="molecule type" value="Genomic_DNA"/>
</dbReference>
<gene>
    <name evidence="1" type="ORF">CCAP1982_LOCUS6755</name>
</gene>
<proteinExistence type="predicted"/>
<reference evidence="1" key="1">
    <citation type="submission" date="2020-11" db="EMBL/GenBank/DDBJ databases">
        <authorList>
            <person name="Whitehead M."/>
        </authorList>
    </citation>
    <scope>NUCLEOTIDE SEQUENCE</scope>
    <source>
        <strain evidence="1">EGII</strain>
    </source>
</reference>
<protein>
    <submittedName>
        <fullName evidence="1">(Mediterranean fruit fly) hypothetical protein</fullName>
    </submittedName>
</protein>
<sequence length="54" mass="5911">RNGKQLPTTTTKTITTTAYCFPSKTIMMISRKSITRQALSEFCQKSVVAAAANN</sequence>
<dbReference type="AlphaFoldDB" id="A0A811UH34"/>
<organism evidence="1 2">
    <name type="scientific">Ceratitis capitata</name>
    <name type="common">Mediterranean fruit fly</name>
    <name type="synonym">Tephritis capitata</name>
    <dbReference type="NCBI Taxonomy" id="7213"/>
    <lineage>
        <taxon>Eukaryota</taxon>
        <taxon>Metazoa</taxon>
        <taxon>Ecdysozoa</taxon>
        <taxon>Arthropoda</taxon>
        <taxon>Hexapoda</taxon>
        <taxon>Insecta</taxon>
        <taxon>Pterygota</taxon>
        <taxon>Neoptera</taxon>
        <taxon>Endopterygota</taxon>
        <taxon>Diptera</taxon>
        <taxon>Brachycera</taxon>
        <taxon>Muscomorpha</taxon>
        <taxon>Tephritoidea</taxon>
        <taxon>Tephritidae</taxon>
        <taxon>Ceratitis</taxon>
        <taxon>Ceratitis</taxon>
    </lineage>
</organism>
<dbReference type="Proteomes" id="UP000606786">
    <property type="component" value="Unassembled WGS sequence"/>
</dbReference>
<feature type="non-terminal residue" evidence="1">
    <location>
        <position position="1"/>
    </location>
</feature>
<accession>A0A811UH34</accession>
<evidence type="ECO:0000313" key="2">
    <source>
        <dbReference type="Proteomes" id="UP000606786"/>
    </source>
</evidence>
<evidence type="ECO:0000313" key="1">
    <source>
        <dbReference type="EMBL" id="CAD6998144.1"/>
    </source>
</evidence>
<keyword evidence="2" id="KW-1185">Reference proteome</keyword>
<comment type="caution">
    <text evidence="1">The sequence shown here is derived from an EMBL/GenBank/DDBJ whole genome shotgun (WGS) entry which is preliminary data.</text>
</comment>